<evidence type="ECO:0000313" key="2">
    <source>
        <dbReference type="EMBL" id="KZL93091.1"/>
    </source>
</evidence>
<dbReference type="Proteomes" id="UP000076603">
    <property type="component" value="Unassembled WGS sequence"/>
</dbReference>
<dbReference type="RefSeq" id="WP_066616427.1">
    <property type="nucleotide sequence ID" value="NZ_FQXL01000034.1"/>
</dbReference>
<feature type="transmembrane region" description="Helical" evidence="1">
    <location>
        <begin position="199"/>
        <end position="219"/>
    </location>
</feature>
<evidence type="ECO:0008006" key="4">
    <source>
        <dbReference type="Google" id="ProtNLM"/>
    </source>
</evidence>
<dbReference type="EMBL" id="LWAE01000001">
    <property type="protein sequence ID" value="KZL93091.1"/>
    <property type="molecule type" value="Genomic_DNA"/>
</dbReference>
<dbReference type="PATRIC" id="fig|1121326.3.peg.82"/>
<keyword evidence="1" id="KW-1133">Transmembrane helix</keyword>
<evidence type="ECO:0000256" key="1">
    <source>
        <dbReference type="SAM" id="Phobius"/>
    </source>
</evidence>
<dbReference type="OrthoDB" id="1900927at2"/>
<accession>A0A162TUU9</accession>
<feature type="transmembrane region" description="Helical" evidence="1">
    <location>
        <begin position="138"/>
        <end position="156"/>
    </location>
</feature>
<feature type="transmembrane region" description="Helical" evidence="1">
    <location>
        <begin position="41"/>
        <end position="59"/>
    </location>
</feature>
<evidence type="ECO:0000313" key="3">
    <source>
        <dbReference type="Proteomes" id="UP000076603"/>
    </source>
</evidence>
<keyword evidence="1" id="KW-0472">Membrane</keyword>
<protein>
    <recommendedName>
        <fullName evidence="4">CAAX amino terminal protease self-immunity</fullName>
    </recommendedName>
</protein>
<name>A0A162TUU9_9CLOT</name>
<sequence length="220" mass="25538">MDNREDNPIKQNLNIKQYMGWFMCLSFPFTIRGIMDIVRLPLIAAVIYWFICGLLLRYLIDKRLPYCRPKIKYIKRETVAVALLTLLSVCFYISDCNQNSTLYKGEILNSLIFALLNGCFQQLVWINIFELAGARIKLSGFIAVFIHIVFINLFFWNNFIIMPSIHSTLFIMAQGFLVVILLIIYMKTDDITIVSIQNVVYNLIIVFANGFGCNPFIYIK</sequence>
<feature type="transmembrane region" description="Helical" evidence="1">
    <location>
        <begin position="168"/>
        <end position="187"/>
    </location>
</feature>
<gene>
    <name evidence="2" type="ORF">CLMAG_00950</name>
</gene>
<dbReference type="AlphaFoldDB" id="A0A162TUU9"/>
<proteinExistence type="predicted"/>
<dbReference type="STRING" id="1121326.CLMAG_00950"/>
<feature type="transmembrane region" description="Helical" evidence="1">
    <location>
        <begin position="79"/>
        <end position="95"/>
    </location>
</feature>
<organism evidence="2 3">
    <name type="scientific">Clostridium magnum DSM 2767</name>
    <dbReference type="NCBI Taxonomy" id="1121326"/>
    <lineage>
        <taxon>Bacteria</taxon>
        <taxon>Bacillati</taxon>
        <taxon>Bacillota</taxon>
        <taxon>Clostridia</taxon>
        <taxon>Eubacteriales</taxon>
        <taxon>Clostridiaceae</taxon>
        <taxon>Clostridium</taxon>
    </lineage>
</organism>
<reference evidence="2 3" key="1">
    <citation type="submission" date="2016-04" db="EMBL/GenBank/DDBJ databases">
        <title>Genome sequence of Clostridium magnum DSM 2767.</title>
        <authorList>
            <person name="Poehlein A."/>
            <person name="Uhlig R."/>
            <person name="Fischer R."/>
            <person name="Bahl H."/>
            <person name="Daniel R."/>
        </authorList>
    </citation>
    <scope>NUCLEOTIDE SEQUENCE [LARGE SCALE GENOMIC DNA]</scope>
    <source>
        <strain evidence="2 3">DSM 2767</strain>
    </source>
</reference>
<keyword evidence="1" id="KW-0812">Transmembrane</keyword>
<keyword evidence="3" id="KW-1185">Reference proteome</keyword>
<comment type="caution">
    <text evidence="2">The sequence shown here is derived from an EMBL/GenBank/DDBJ whole genome shotgun (WGS) entry which is preliminary data.</text>
</comment>
<feature type="transmembrane region" description="Helical" evidence="1">
    <location>
        <begin position="107"/>
        <end position="126"/>
    </location>
</feature>